<gene>
    <name evidence="3" type="ORF">ACFPIB_13250</name>
</gene>
<keyword evidence="2" id="KW-0732">Signal</keyword>
<name>A0ABW0EB82_9BACT</name>
<feature type="signal peptide" evidence="2">
    <location>
        <begin position="1"/>
        <end position="20"/>
    </location>
</feature>
<evidence type="ECO:0000256" key="1">
    <source>
        <dbReference type="SAM" id="MobiDB-lite"/>
    </source>
</evidence>
<dbReference type="RefSeq" id="WP_378017940.1">
    <property type="nucleotide sequence ID" value="NZ_JBHSKT010000007.1"/>
</dbReference>
<comment type="caution">
    <text evidence="3">The sequence shown here is derived from an EMBL/GenBank/DDBJ whole genome shotgun (WGS) entry which is preliminary data.</text>
</comment>
<keyword evidence="4" id="KW-1185">Reference proteome</keyword>
<evidence type="ECO:0000313" key="4">
    <source>
        <dbReference type="Proteomes" id="UP001596161"/>
    </source>
</evidence>
<feature type="compositionally biased region" description="Polar residues" evidence="1">
    <location>
        <begin position="46"/>
        <end position="57"/>
    </location>
</feature>
<evidence type="ECO:0000256" key="2">
    <source>
        <dbReference type="SAM" id="SignalP"/>
    </source>
</evidence>
<dbReference type="PROSITE" id="PS51257">
    <property type="entry name" value="PROKAR_LIPOPROTEIN"/>
    <property type="match status" value="1"/>
</dbReference>
<reference evidence="4" key="1">
    <citation type="journal article" date="2019" name="Int. J. Syst. Evol. Microbiol.">
        <title>The Global Catalogue of Microorganisms (GCM) 10K type strain sequencing project: providing services to taxonomists for standard genome sequencing and annotation.</title>
        <authorList>
            <consortium name="The Broad Institute Genomics Platform"/>
            <consortium name="The Broad Institute Genome Sequencing Center for Infectious Disease"/>
            <person name="Wu L."/>
            <person name="Ma J."/>
        </authorList>
    </citation>
    <scope>NUCLEOTIDE SEQUENCE [LARGE SCALE GENOMIC DNA]</scope>
    <source>
        <strain evidence="4">KACC 12602</strain>
    </source>
</reference>
<organism evidence="3 4">
    <name type="scientific">Adhaeribacter terreus</name>
    <dbReference type="NCBI Taxonomy" id="529703"/>
    <lineage>
        <taxon>Bacteria</taxon>
        <taxon>Pseudomonadati</taxon>
        <taxon>Bacteroidota</taxon>
        <taxon>Cytophagia</taxon>
        <taxon>Cytophagales</taxon>
        <taxon>Hymenobacteraceae</taxon>
        <taxon>Adhaeribacter</taxon>
    </lineage>
</organism>
<feature type="compositionally biased region" description="Polar residues" evidence="1">
    <location>
        <begin position="23"/>
        <end position="39"/>
    </location>
</feature>
<feature type="region of interest" description="Disordered" evidence="1">
    <location>
        <begin position="23"/>
        <end position="75"/>
    </location>
</feature>
<accession>A0ABW0EB82</accession>
<sequence length="75" mass="8175">MKKLLTIFGTAALFAFQACQQDTPKSDVNANSDAQNDQNVLDVDNKGTSGQDSSTVNMEEHTRMNQAAEEADPNR</sequence>
<feature type="chain" id="PRO_5045417460" evidence="2">
    <location>
        <begin position="21"/>
        <end position="75"/>
    </location>
</feature>
<proteinExistence type="predicted"/>
<dbReference type="Proteomes" id="UP001596161">
    <property type="component" value="Unassembled WGS sequence"/>
</dbReference>
<evidence type="ECO:0000313" key="3">
    <source>
        <dbReference type="EMBL" id="MFC5271584.1"/>
    </source>
</evidence>
<dbReference type="EMBL" id="JBHSKT010000007">
    <property type="protein sequence ID" value="MFC5271584.1"/>
    <property type="molecule type" value="Genomic_DNA"/>
</dbReference>
<protein>
    <submittedName>
        <fullName evidence="3">Uncharacterized protein</fullName>
    </submittedName>
</protein>